<dbReference type="GO" id="GO:0009424">
    <property type="term" value="C:bacterial-type flagellum hook"/>
    <property type="evidence" value="ECO:0007669"/>
    <property type="project" value="UniProtKB-UniRule"/>
</dbReference>
<evidence type="ECO:0000256" key="1">
    <source>
        <dbReference type="ARBA" id="ARBA00004365"/>
    </source>
</evidence>
<evidence type="ECO:0000259" key="8">
    <source>
        <dbReference type="Pfam" id="PF00460"/>
    </source>
</evidence>
<dbReference type="InterPro" id="IPR001444">
    <property type="entry name" value="Flag_bb_rod_N"/>
</dbReference>
<evidence type="ECO:0000256" key="5">
    <source>
        <dbReference type="ARBA" id="ARBA00022525"/>
    </source>
</evidence>
<evidence type="ECO:0000256" key="4">
    <source>
        <dbReference type="ARBA" id="ARBA00016244"/>
    </source>
</evidence>
<dbReference type="GO" id="GO:0005198">
    <property type="term" value="F:structural molecule activity"/>
    <property type="evidence" value="ECO:0007669"/>
    <property type="project" value="UniProtKB-UniRule"/>
</dbReference>
<accession>A0A9D7DXE4</accession>
<gene>
    <name evidence="7 11" type="primary">flgK</name>
    <name evidence="11" type="ORF">IPH26_06490</name>
</gene>
<feature type="domain" description="Flagellar hook-associated protein FlgK helical" evidence="10">
    <location>
        <begin position="92"/>
        <end position="327"/>
    </location>
</feature>
<dbReference type="InterPro" id="IPR053927">
    <property type="entry name" value="FlgK_helical"/>
</dbReference>
<sequence>MSVLTIGLSGLNAAQAGLITTSHNIANAGTAGYTRQRTVQEAQEPFFSGGGFLGTGAKITTTLRQYDQFVNKQLLDAQSRSAELDTYETQIGQLDDLLADPEAGLSPALQGFFRAVQDLSANPTSSTARQSTMSAGAALASRFQLLDGRMNEIRGDINSQIAGQVKSINAYANGIAEINQRIQSAESAGPGQPANDLRDQRDQLISELNQIIKVNTVAQSDGAVSVFAGNGQSLVVGNQPYQLAAIPDPADPQRMTIGQVLAGGGTVAVPESMFTGGTLGGLLSFRSETLDSAQAALGQLAMDFVGGFNAQHRLGQTIDGTAGGDFFGFSGTPTVLTAASQMRVTIANTRDVAAASPVATAAGAANTGAAAIDGGRVFDRTSLPFAGNVTLSYDSGSNSFSASGGITAGPFPYAAGQPFSVGGVELTITGTPANGDTFTLGNNPTGRNDNRNALALGGLQTSNLALGGTASIQFAYASLVSDVGSTSREVQITARAATTLVEQTTATQQGISGVNLDEEAANLLRFQQHYQASSKVIQIAGKIFDEILALG</sequence>
<proteinExistence type="inferred from homology"/>
<dbReference type="Proteomes" id="UP000807785">
    <property type="component" value="Unassembled WGS sequence"/>
</dbReference>
<comment type="subcellular location">
    <subcellularLocation>
        <location evidence="1 7">Bacterial flagellum</location>
    </subcellularLocation>
    <subcellularLocation>
        <location evidence="2 7">Secreted</location>
    </subcellularLocation>
</comment>
<feature type="domain" description="Flagellar basal body rod protein N-terminal" evidence="8">
    <location>
        <begin position="6"/>
        <end position="34"/>
    </location>
</feature>
<dbReference type="AlphaFoldDB" id="A0A9D7DXE4"/>
<keyword evidence="5 7" id="KW-0964">Secreted</keyword>
<evidence type="ECO:0000259" key="9">
    <source>
        <dbReference type="Pfam" id="PF06429"/>
    </source>
</evidence>
<evidence type="ECO:0000259" key="10">
    <source>
        <dbReference type="Pfam" id="PF22638"/>
    </source>
</evidence>
<feature type="domain" description="Flagellar basal-body/hook protein C-terminal" evidence="9">
    <location>
        <begin position="511"/>
        <end position="549"/>
    </location>
</feature>
<dbReference type="Pfam" id="PF06429">
    <property type="entry name" value="Flg_bbr_C"/>
    <property type="match status" value="1"/>
</dbReference>
<evidence type="ECO:0000313" key="12">
    <source>
        <dbReference type="Proteomes" id="UP000807785"/>
    </source>
</evidence>
<dbReference type="InterPro" id="IPR010930">
    <property type="entry name" value="Flg_bb/hook_C_dom"/>
</dbReference>
<keyword evidence="6 7" id="KW-0975">Bacterial flagellum</keyword>
<dbReference type="InterPro" id="IPR002371">
    <property type="entry name" value="FlgK"/>
</dbReference>
<comment type="similarity">
    <text evidence="3 7">Belongs to the flagella basal body rod proteins family.</text>
</comment>
<dbReference type="Pfam" id="PF22638">
    <property type="entry name" value="FlgK_D1"/>
    <property type="match status" value="1"/>
</dbReference>
<dbReference type="GO" id="GO:0005576">
    <property type="term" value="C:extracellular region"/>
    <property type="evidence" value="ECO:0007669"/>
    <property type="project" value="UniProtKB-SubCell"/>
</dbReference>
<keyword evidence="11" id="KW-0282">Flagellum</keyword>
<name>A0A9D7DXE4_9PROT</name>
<dbReference type="GO" id="GO:0044780">
    <property type="term" value="P:bacterial-type flagellum assembly"/>
    <property type="evidence" value="ECO:0007669"/>
    <property type="project" value="InterPro"/>
</dbReference>
<evidence type="ECO:0000256" key="3">
    <source>
        <dbReference type="ARBA" id="ARBA00009677"/>
    </source>
</evidence>
<evidence type="ECO:0000256" key="7">
    <source>
        <dbReference type="RuleBase" id="RU362065"/>
    </source>
</evidence>
<keyword evidence="11" id="KW-0966">Cell projection</keyword>
<dbReference type="PRINTS" id="PR01005">
    <property type="entry name" value="FLGHOOKAP1"/>
</dbReference>
<comment type="caution">
    <text evidence="11">The sequence shown here is derived from an EMBL/GenBank/DDBJ whole genome shotgun (WGS) entry which is preliminary data.</text>
</comment>
<keyword evidence="11" id="KW-0969">Cilium</keyword>
<evidence type="ECO:0000256" key="2">
    <source>
        <dbReference type="ARBA" id="ARBA00004613"/>
    </source>
</evidence>
<protein>
    <recommendedName>
        <fullName evidence="4 7">Flagellar hook-associated protein 1</fullName>
        <shortName evidence="7">HAP1</shortName>
    </recommendedName>
</protein>
<evidence type="ECO:0000256" key="6">
    <source>
        <dbReference type="ARBA" id="ARBA00023143"/>
    </source>
</evidence>
<organism evidence="11 12">
    <name type="scientific">Candidatus Methylophosphatis roskildensis</name>
    <dbReference type="NCBI Taxonomy" id="2899263"/>
    <lineage>
        <taxon>Bacteria</taxon>
        <taxon>Pseudomonadati</taxon>
        <taxon>Pseudomonadota</taxon>
        <taxon>Betaproteobacteria</taxon>
        <taxon>Nitrosomonadales</taxon>
        <taxon>Sterolibacteriaceae</taxon>
        <taxon>Candidatus Methylophosphatis</taxon>
    </lineage>
</organism>
<dbReference type="Pfam" id="PF00460">
    <property type="entry name" value="Flg_bb_rod"/>
    <property type="match status" value="1"/>
</dbReference>
<dbReference type="EMBL" id="JADJEV010000003">
    <property type="protein sequence ID" value="MBK6972601.1"/>
    <property type="molecule type" value="Genomic_DNA"/>
</dbReference>
<dbReference type="PANTHER" id="PTHR30033:SF1">
    <property type="entry name" value="FLAGELLAR HOOK-ASSOCIATED PROTEIN 1"/>
    <property type="match status" value="1"/>
</dbReference>
<reference evidence="11" key="1">
    <citation type="submission" date="2020-10" db="EMBL/GenBank/DDBJ databases">
        <title>Connecting structure to function with the recovery of over 1000 high-quality activated sludge metagenome-assembled genomes encoding full-length rRNA genes using long-read sequencing.</title>
        <authorList>
            <person name="Singleton C.M."/>
            <person name="Petriglieri F."/>
            <person name="Kristensen J.M."/>
            <person name="Kirkegaard R.H."/>
            <person name="Michaelsen T.Y."/>
            <person name="Andersen M.H."/>
            <person name="Karst S.M."/>
            <person name="Dueholm M.S."/>
            <person name="Nielsen P.H."/>
            <person name="Albertsen M."/>
        </authorList>
    </citation>
    <scope>NUCLEOTIDE SEQUENCE</scope>
    <source>
        <strain evidence="11">Bjer_18-Q3-R1-45_BAT3C.347</strain>
    </source>
</reference>
<dbReference type="PANTHER" id="PTHR30033">
    <property type="entry name" value="FLAGELLAR HOOK-ASSOCIATED PROTEIN 1"/>
    <property type="match status" value="1"/>
</dbReference>
<dbReference type="SUPFAM" id="SSF64518">
    <property type="entry name" value="Phase 1 flagellin"/>
    <property type="match status" value="1"/>
</dbReference>
<dbReference type="NCBIfam" id="TIGR02492">
    <property type="entry name" value="flgK_ends"/>
    <property type="match status" value="1"/>
</dbReference>
<evidence type="ECO:0000313" key="11">
    <source>
        <dbReference type="EMBL" id="MBK6972601.1"/>
    </source>
</evidence>